<protein>
    <recommendedName>
        <fullName evidence="2">Heterokaryon incompatibility domain-containing protein</fullName>
    </recommendedName>
</protein>
<dbReference type="EMBL" id="SKBQ01000100">
    <property type="protein sequence ID" value="TPX19109.1"/>
    <property type="molecule type" value="Genomic_DNA"/>
</dbReference>
<keyword evidence="4" id="KW-1185">Reference proteome</keyword>
<dbReference type="GeneID" id="41978629"/>
<dbReference type="PANTHER" id="PTHR24148">
    <property type="entry name" value="ANKYRIN REPEAT DOMAIN-CONTAINING PROTEIN 39 HOMOLOG-RELATED"/>
    <property type="match status" value="1"/>
</dbReference>
<dbReference type="InParanoid" id="A0A507BNI2"/>
<evidence type="ECO:0000313" key="3">
    <source>
        <dbReference type="EMBL" id="TPX19109.1"/>
    </source>
</evidence>
<dbReference type="OrthoDB" id="4161727at2759"/>
<feature type="region of interest" description="Disordered" evidence="1">
    <location>
        <begin position="509"/>
        <end position="544"/>
    </location>
</feature>
<dbReference type="AlphaFoldDB" id="A0A507BNI2"/>
<proteinExistence type="predicted"/>
<feature type="compositionally biased region" description="Low complexity" evidence="1">
    <location>
        <begin position="77"/>
        <end position="86"/>
    </location>
</feature>
<name>A0A507BNI2_9PEZI</name>
<reference evidence="3 4" key="1">
    <citation type="submission" date="2019-06" db="EMBL/GenBank/DDBJ databases">
        <title>Draft genome sequence of the filamentous fungus Phialemoniopsis curvata isolated from diesel fuel.</title>
        <authorList>
            <person name="Varaljay V.A."/>
            <person name="Lyon W.J."/>
            <person name="Crouch A.L."/>
            <person name="Drake C.E."/>
            <person name="Hollomon J.M."/>
            <person name="Nadeau L.J."/>
            <person name="Nunn H.S."/>
            <person name="Stevenson B.S."/>
            <person name="Bojanowski C.L."/>
            <person name="Crookes-Goodson W.J."/>
        </authorList>
    </citation>
    <scope>NUCLEOTIDE SEQUENCE [LARGE SCALE GENOMIC DNA]</scope>
    <source>
        <strain evidence="3 4">D216</strain>
    </source>
</reference>
<dbReference type="Pfam" id="PF06985">
    <property type="entry name" value="HET"/>
    <property type="match status" value="1"/>
</dbReference>
<organism evidence="3 4">
    <name type="scientific">Thyridium curvatum</name>
    <dbReference type="NCBI Taxonomy" id="1093900"/>
    <lineage>
        <taxon>Eukaryota</taxon>
        <taxon>Fungi</taxon>
        <taxon>Dikarya</taxon>
        <taxon>Ascomycota</taxon>
        <taxon>Pezizomycotina</taxon>
        <taxon>Sordariomycetes</taxon>
        <taxon>Sordariomycetidae</taxon>
        <taxon>Thyridiales</taxon>
        <taxon>Thyridiaceae</taxon>
        <taxon>Thyridium</taxon>
    </lineage>
</organism>
<dbReference type="Proteomes" id="UP000319257">
    <property type="component" value="Unassembled WGS sequence"/>
</dbReference>
<accession>A0A507BNI2</accession>
<dbReference type="InterPro" id="IPR052895">
    <property type="entry name" value="HetReg/Transcr_Mod"/>
</dbReference>
<evidence type="ECO:0000256" key="1">
    <source>
        <dbReference type="SAM" id="MobiDB-lite"/>
    </source>
</evidence>
<comment type="caution">
    <text evidence="3">The sequence shown here is derived from an EMBL/GenBank/DDBJ whole genome shotgun (WGS) entry which is preliminary data.</text>
</comment>
<evidence type="ECO:0000313" key="4">
    <source>
        <dbReference type="Proteomes" id="UP000319257"/>
    </source>
</evidence>
<evidence type="ECO:0000259" key="2">
    <source>
        <dbReference type="Pfam" id="PF06985"/>
    </source>
</evidence>
<sequence>MDRTSIYEPLSDARQIRLLRLSPGRSFTDPLDCRLHVEVLDQGEGDEILPYIALSYVWGAQKIKVSKSKPPPPTPPQQQQHQQQQQQHINCEGVYIPITWNLDLALRSLRENRLAEEHYLWVDSICINQSDLRERSLQISLISDIYRRAQYTVIWLGPGEAPDVPPLLKWKRPQLRAAAAAAAPATATAVCSGSGGKSFQRKEVFSWKGLDFSNNPLFTRLWVFQELLFSSRIVAFQRNTVLEWGSLGEILQMTAINKARDGAFDSDIMRASMFHNLTSNKKFTDLLLAADSGSFMGRIETNRSLAKELSLEIKKILGFSQSLRCSDPRDRIYILLGFLRRVGIDLKPDYSLSSTEVFARAYNATLRFSGYYRDEIPRAPSEYDPVTDDTESQDDECKPEEVLNWACSVGESRPDSPGLYSPLVDKKHALVPFVADYRATIKSILDNKNQKLKRRAWRMLCNELTTLFQGRGPHTTTGVGVSGCGVSLSGSTPVGSEIANNHIDLSHASKLSKKRTIKGDDSDDEDKEHHPKKSRRPSDPMDNHRLLACPYYQRDSMGPGIKQACRGPGFRDVSRLKEHLYRSHYQHRCQRCGEVCANARALDQHHQQVVSCELRLWQQETDPSEGFGREKRDEIKRRCTSSWAQIYRILFPCDSTIAMPSPYYDCNVTFISVISQLERHYERETTRLLAERLQPILGTLSDRLGTAIWQEITQAVNMASAAAIQSFQQTLPGAVASPAATVESRPTAVNEAGTGDIGAPGLMPDEMQSFQAEIGSMLLEYVEDASIASAQRDSGLPWREMMNGHEGMVSPSGMFDWGAIPMPEDVGAVSSDNDDTFVILGRPRPGASGRES</sequence>
<feature type="region of interest" description="Disordered" evidence="1">
    <location>
        <begin position="65"/>
        <end position="86"/>
    </location>
</feature>
<gene>
    <name evidence="3" type="ORF">E0L32_011182</name>
</gene>
<dbReference type="PANTHER" id="PTHR24148:SF64">
    <property type="entry name" value="HETEROKARYON INCOMPATIBILITY DOMAIN-CONTAINING PROTEIN"/>
    <property type="match status" value="1"/>
</dbReference>
<feature type="region of interest" description="Disordered" evidence="1">
    <location>
        <begin position="826"/>
        <end position="852"/>
    </location>
</feature>
<feature type="domain" description="Heterokaryon incompatibility" evidence="2">
    <location>
        <begin position="51"/>
        <end position="226"/>
    </location>
</feature>
<dbReference type="STRING" id="1093900.A0A507BNI2"/>
<dbReference type="InterPro" id="IPR010730">
    <property type="entry name" value="HET"/>
</dbReference>
<dbReference type="RefSeq" id="XP_031000820.1">
    <property type="nucleotide sequence ID" value="XM_031133883.1"/>
</dbReference>